<accession>A0A1R4FKN9</accession>
<reference evidence="3 4" key="1">
    <citation type="submission" date="2017-02" db="EMBL/GenBank/DDBJ databases">
        <authorList>
            <person name="Peterson S.W."/>
        </authorList>
    </citation>
    <scope>NUCLEOTIDE SEQUENCE [LARGE SCALE GENOMIC DNA]</scope>
    <source>
        <strain evidence="3 4">LMG 22410</strain>
    </source>
</reference>
<dbReference type="SUPFAM" id="SSF52540">
    <property type="entry name" value="P-loop containing nucleoside triphosphate hydrolases"/>
    <property type="match status" value="1"/>
</dbReference>
<keyword evidence="4" id="KW-1185">Reference proteome</keyword>
<sequence length="357" mass="38562">MLLDEEAARASVLAALTGFGPLQPFLDDPEVEEVWVNDASRVFIARRGMNTEVAVSISERELSDLVERMLATTGRRVDLSTPFVDASLPDGSRLHVATGEVARGMSINIRKFLRRMDSLASIVDAGTMTEQAARFLQASVIAGCNVLVCGATHTGKTTLVNALIGVIRDSERIVTVEETFELRPRARDIVAMQCRQPSLEGTGEVTLRKLVKESLRMRPDRLIVGEVREAEALDLLIALNSGISGMCTIHANSAREALLKLTTLPLLAGRNIDIGFVVPTIASALDIVVHLDIDARGNRGVTEITAVTGAVTSSGGLETTRIFERIDGQLQATGSMPVKTERYRRAGVDMGSWTRAA</sequence>
<comment type="similarity">
    <text evidence="1">Belongs to the GSP E family.</text>
</comment>
<dbReference type="Gene3D" id="3.30.450.380">
    <property type="match status" value="1"/>
</dbReference>
<gene>
    <name evidence="3" type="ORF">CZ674_04880</name>
</gene>
<keyword evidence="3" id="KW-0378">Hydrolase</keyword>
<dbReference type="PANTHER" id="PTHR30486:SF6">
    <property type="entry name" value="TYPE IV PILUS RETRACTATION ATPASE PILT"/>
    <property type="match status" value="1"/>
</dbReference>
<dbReference type="InterPro" id="IPR001482">
    <property type="entry name" value="T2SS/T4SS_dom"/>
</dbReference>
<dbReference type="Proteomes" id="UP000195787">
    <property type="component" value="Unassembled WGS sequence"/>
</dbReference>
<protein>
    <submittedName>
        <fullName evidence="3">Type II/IV secretion system ATP hydrolase TadA/VirB11/CpaF, TadA subfamily</fullName>
    </submittedName>
</protein>
<dbReference type="InterPro" id="IPR050921">
    <property type="entry name" value="T4SS_GSP_E_ATPase"/>
</dbReference>
<name>A0A1R4FKN9_9MICO</name>
<evidence type="ECO:0000313" key="3">
    <source>
        <dbReference type="EMBL" id="SJM56322.1"/>
    </source>
</evidence>
<dbReference type="PANTHER" id="PTHR30486">
    <property type="entry name" value="TWITCHING MOTILITY PROTEIN PILT"/>
    <property type="match status" value="1"/>
</dbReference>
<feature type="domain" description="Bacterial type II secretion system protein E" evidence="2">
    <location>
        <begin position="17"/>
        <end position="289"/>
    </location>
</feature>
<dbReference type="GO" id="GO:0016887">
    <property type="term" value="F:ATP hydrolysis activity"/>
    <property type="evidence" value="ECO:0007669"/>
    <property type="project" value="InterPro"/>
</dbReference>
<evidence type="ECO:0000259" key="2">
    <source>
        <dbReference type="Pfam" id="PF00437"/>
    </source>
</evidence>
<dbReference type="Pfam" id="PF00437">
    <property type="entry name" value="T2SSE"/>
    <property type="match status" value="1"/>
</dbReference>
<dbReference type="InterPro" id="IPR027417">
    <property type="entry name" value="P-loop_NTPase"/>
</dbReference>
<dbReference type="AlphaFoldDB" id="A0A1R4FKN9"/>
<dbReference type="CDD" id="cd01130">
    <property type="entry name" value="VirB11-like_ATPase"/>
    <property type="match status" value="1"/>
</dbReference>
<dbReference type="EMBL" id="FUHU01000026">
    <property type="protein sequence ID" value="SJM56322.1"/>
    <property type="molecule type" value="Genomic_DNA"/>
</dbReference>
<evidence type="ECO:0000313" key="4">
    <source>
        <dbReference type="Proteomes" id="UP000195787"/>
    </source>
</evidence>
<evidence type="ECO:0000256" key="1">
    <source>
        <dbReference type="ARBA" id="ARBA00006611"/>
    </source>
</evidence>
<organism evidence="3 4">
    <name type="scientific">Agrococcus casei LMG 22410</name>
    <dbReference type="NCBI Taxonomy" id="1255656"/>
    <lineage>
        <taxon>Bacteria</taxon>
        <taxon>Bacillati</taxon>
        <taxon>Actinomycetota</taxon>
        <taxon>Actinomycetes</taxon>
        <taxon>Micrococcales</taxon>
        <taxon>Microbacteriaceae</taxon>
        <taxon>Agrococcus</taxon>
    </lineage>
</organism>
<proteinExistence type="inferred from homology"/>
<dbReference type="Gene3D" id="3.40.50.300">
    <property type="entry name" value="P-loop containing nucleotide triphosphate hydrolases"/>
    <property type="match status" value="1"/>
</dbReference>